<dbReference type="HOGENOM" id="CLU_050192_2_2_10"/>
<dbReference type="GO" id="GO:0016989">
    <property type="term" value="F:sigma factor antagonist activity"/>
    <property type="evidence" value="ECO:0007669"/>
    <property type="project" value="TreeGrafter"/>
</dbReference>
<protein>
    <recommendedName>
        <fullName evidence="6">FecR protein domain-containing protein</fullName>
    </recommendedName>
</protein>
<dbReference type="InterPro" id="IPR012373">
    <property type="entry name" value="Ferrdict_sens_TM"/>
</dbReference>
<keyword evidence="1" id="KW-0812">Transmembrane</keyword>
<gene>
    <name evidence="4" type="ORF">HMPREF1536_00320</name>
</gene>
<feature type="domain" description="FecR protein" evidence="2">
    <location>
        <begin position="84"/>
        <end position="177"/>
    </location>
</feature>
<keyword evidence="1" id="KW-1133">Transmembrane helix</keyword>
<reference evidence="4 5" key="1">
    <citation type="submission" date="2013-04" db="EMBL/GenBank/DDBJ databases">
        <title>The Genome Sequence of Parabacteroides gordonii DSM 23371.</title>
        <authorList>
            <consortium name="The Broad Institute Genomics Platform"/>
            <person name="Earl A."/>
            <person name="Ward D."/>
            <person name="Feldgarden M."/>
            <person name="Gevers D."/>
            <person name="Martens E."/>
            <person name="Sakamoto M."/>
            <person name="Benno Y."/>
            <person name="Suzuki N."/>
            <person name="Matsunaga N."/>
            <person name="Koshihara K."/>
            <person name="Seki M."/>
            <person name="Komiya H."/>
            <person name="Walker B."/>
            <person name="Young S."/>
            <person name="Zeng Q."/>
            <person name="Gargeya S."/>
            <person name="Fitzgerald M."/>
            <person name="Haas B."/>
            <person name="Abouelleil A."/>
            <person name="Allen A.W."/>
            <person name="Alvarado L."/>
            <person name="Arachchi H.M."/>
            <person name="Berlin A.M."/>
            <person name="Chapman S.B."/>
            <person name="Gainer-Dewar J."/>
            <person name="Goldberg J."/>
            <person name="Griggs A."/>
            <person name="Gujja S."/>
            <person name="Hansen M."/>
            <person name="Howarth C."/>
            <person name="Imamovic A."/>
            <person name="Ireland A."/>
            <person name="Larimer J."/>
            <person name="McCowan C."/>
            <person name="Murphy C."/>
            <person name="Pearson M."/>
            <person name="Poon T.W."/>
            <person name="Priest M."/>
            <person name="Roberts A."/>
            <person name="Saif S."/>
            <person name="Shea T."/>
            <person name="Sisk P."/>
            <person name="Sykes S."/>
            <person name="Wortman J."/>
            <person name="Nusbaum C."/>
            <person name="Birren B."/>
        </authorList>
    </citation>
    <scope>NUCLEOTIDE SEQUENCE [LARGE SCALE GENOMIC DNA]</scope>
    <source>
        <strain evidence="4 5">MS-1</strain>
    </source>
</reference>
<evidence type="ECO:0000313" key="5">
    <source>
        <dbReference type="Proteomes" id="UP000033035"/>
    </source>
</evidence>
<sequence>MKEYIKNIIEESLINEVEVDKEWERLLSSINTNKGKPSFFITQKKALHQIMRYVAAIFIGAGLSFATFYIINQKTPAIIGNYKLVTLKGEKSYLQLPDGTKVWLNSCTTIQYAEDYGHSNRDIHLNGEAYFEVAPNKETPFIVKTNGINVKAVGTAFNISAYAEDPQLITTLFSGKVAVQPTLTKQQVMLTPNQVAIYHKSGNKIEVTPYDKKLFAQWRGGYLSFEMMYLQDITKLLERNYNVVFRYDNQKIKKLKFSGSFRNSEDLTQILNVIKTNTGIQYQIKQDTIVIK</sequence>
<feature type="domain" description="Protein FecR C-terminal" evidence="3">
    <location>
        <begin position="222"/>
        <end position="291"/>
    </location>
</feature>
<proteinExistence type="predicted"/>
<dbReference type="AlphaFoldDB" id="A0A0F5JS36"/>
<dbReference type="InterPro" id="IPR006860">
    <property type="entry name" value="FecR"/>
</dbReference>
<dbReference type="PANTHER" id="PTHR30273">
    <property type="entry name" value="PERIPLASMIC SIGNAL SENSOR AND SIGMA FACTOR ACTIVATOR FECR-RELATED"/>
    <property type="match status" value="1"/>
</dbReference>
<dbReference type="EMBL" id="AQHW01000002">
    <property type="protein sequence ID" value="KKB60440.1"/>
    <property type="molecule type" value="Genomic_DNA"/>
</dbReference>
<evidence type="ECO:0000256" key="1">
    <source>
        <dbReference type="SAM" id="Phobius"/>
    </source>
</evidence>
<dbReference type="PANTHER" id="PTHR30273:SF2">
    <property type="entry name" value="PROTEIN FECR"/>
    <property type="match status" value="1"/>
</dbReference>
<evidence type="ECO:0000259" key="2">
    <source>
        <dbReference type="Pfam" id="PF04773"/>
    </source>
</evidence>
<comment type="caution">
    <text evidence="4">The sequence shown here is derived from an EMBL/GenBank/DDBJ whole genome shotgun (WGS) entry which is preliminary data.</text>
</comment>
<organism evidence="4 5">
    <name type="scientific">Parabacteroides gordonii MS-1 = DSM 23371</name>
    <dbReference type="NCBI Taxonomy" id="1203610"/>
    <lineage>
        <taxon>Bacteria</taxon>
        <taxon>Pseudomonadati</taxon>
        <taxon>Bacteroidota</taxon>
        <taxon>Bacteroidia</taxon>
        <taxon>Bacteroidales</taxon>
        <taxon>Tannerellaceae</taxon>
        <taxon>Parabacteroides</taxon>
    </lineage>
</organism>
<dbReference type="Proteomes" id="UP000033035">
    <property type="component" value="Unassembled WGS sequence"/>
</dbReference>
<dbReference type="RefSeq" id="WP_028730389.1">
    <property type="nucleotide sequence ID" value="NZ_KE386766.1"/>
</dbReference>
<dbReference type="Gene3D" id="2.60.120.1440">
    <property type="match status" value="1"/>
</dbReference>
<dbReference type="Gene3D" id="3.55.50.30">
    <property type="match status" value="1"/>
</dbReference>
<dbReference type="Pfam" id="PF16344">
    <property type="entry name" value="FecR_C"/>
    <property type="match status" value="1"/>
</dbReference>
<evidence type="ECO:0000259" key="3">
    <source>
        <dbReference type="Pfam" id="PF16344"/>
    </source>
</evidence>
<dbReference type="Pfam" id="PF04773">
    <property type="entry name" value="FecR"/>
    <property type="match status" value="1"/>
</dbReference>
<evidence type="ECO:0008006" key="6">
    <source>
        <dbReference type="Google" id="ProtNLM"/>
    </source>
</evidence>
<dbReference type="STRING" id="1203610.HMPREF1536_00320"/>
<dbReference type="PIRSF" id="PIRSF018266">
    <property type="entry name" value="FecR"/>
    <property type="match status" value="1"/>
</dbReference>
<keyword evidence="1" id="KW-0472">Membrane</keyword>
<dbReference type="PATRIC" id="fig|1203610.3.peg.338"/>
<keyword evidence="5" id="KW-1185">Reference proteome</keyword>
<accession>A0A0F5JS36</accession>
<evidence type="ECO:0000313" key="4">
    <source>
        <dbReference type="EMBL" id="KKB60440.1"/>
    </source>
</evidence>
<dbReference type="InterPro" id="IPR032508">
    <property type="entry name" value="FecR_C"/>
</dbReference>
<name>A0A0F5JS36_9BACT</name>
<feature type="transmembrane region" description="Helical" evidence="1">
    <location>
        <begin position="53"/>
        <end position="71"/>
    </location>
</feature>
<dbReference type="FunFam" id="2.60.120.1440:FF:000001">
    <property type="entry name" value="Putative anti-sigma factor"/>
    <property type="match status" value="1"/>
</dbReference>